<dbReference type="RefSeq" id="WP_063191594.1">
    <property type="nucleotide sequence ID" value="NZ_JBNKIN010000004.1"/>
</dbReference>
<dbReference type="InterPro" id="IPR019076">
    <property type="entry name" value="Spore_lipoprot_YhcN/YlaJ-like"/>
</dbReference>
<feature type="chain" id="PRO_5039496009" description="YhcN/YlaJ family sporulation lipoprotein" evidence="1">
    <location>
        <begin position="20"/>
        <end position="170"/>
    </location>
</feature>
<evidence type="ECO:0000313" key="2">
    <source>
        <dbReference type="EMBL" id="KZE45409.1"/>
    </source>
</evidence>
<evidence type="ECO:0000256" key="1">
    <source>
        <dbReference type="SAM" id="SignalP"/>
    </source>
</evidence>
<dbReference type="AlphaFoldDB" id="A0A165J5Z2"/>
<dbReference type="PROSITE" id="PS51257">
    <property type="entry name" value="PROKAR_LIPOPROTEIN"/>
    <property type="match status" value="1"/>
</dbReference>
<dbReference type="OrthoDB" id="1707228at2"/>
<gene>
    <name evidence="2" type="ORF">AV649_04240</name>
</gene>
<protein>
    <recommendedName>
        <fullName evidence="4">YhcN/YlaJ family sporulation lipoprotein</fullName>
    </recommendedName>
</protein>
<sequence>MKKLILTGASILMIFAAAAGCASKNGTDKEGMNDNLQNVNYDNQAERDYNNNQMNDGMMNDGNYSISEEAANKVANLDNVKSSYVMATDHNAYVAAVLDNGKLSKDLEDKITKQVKETNGSIHNVYISTNPAFVDRMKDYSGKVKNGQPIEGLGEEISGMIRSVFPNRNQ</sequence>
<keyword evidence="1" id="KW-0732">Signal</keyword>
<comment type="caution">
    <text evidence="2">The sequence shown here is derived from an EMBL/GenBank/DDBJ whole genome shotgun (WGS) entry which is preliminary data.</text>
</comment>
<accession>A0A165J5Z2</accession>
<reference evidence="3" key="1">
    <citation type="submission" date="2016-01" db="EMBL/GenBank/DDBJ databases">
        <title>Whole genome sequencing of Bhargavaea cecembensis T14.</title>
        <authorList>
            <person name="Hong K.W."/>
        </authorList>
    </citation>
    <scope>NUCLEOTIDE SEQUENCE [LARGE SCALE GENOMIC DNA]</scope>
    <source>
        <strain evidence="3">M19</strain>
    </source>
</reference>
<dbReference type="InterPro" id="IPR014247">
    <property type="entry name" value="Spore_lipoprot_YhcN/YlaJ"/>
</dbReference>
<organism evidence="2 3">
    <name type="scientific">Rossellomorea marisflavi</name>
    <dbReference type="NCBI Taxonomy" id="189381"/>
    <lineage>
        <taxon>Bacteria</taxon>
        <taxon>Bacillati</taxon>
        <taxon>Bacillota</taxon>
        <taxon>Bacilli</taxon>
        <taxon>Bacillales</taxon>
        <taxon>Bacillaceae</taxon>
        <taxon>Rossellomorea</taxon>
    </lineage>
</organism>
<dbReference type="EMBL" id="LQQY01000034">
    <property type="protein sequence ID" value="KZE45409.1"/>
    <property type="molecule type" value="Genomic_DNA"/>
</dbReference>
<feature type="signal peptide" evidence="1">
    <location>
        <begin position="1"/>
        <end position="19"/>
    </location>
</feature>
<dbReference type="NCBIfam" id="TIGR02898">
    <property type="entry name" value="spore_YhcN_YlaJ"/>
    <property type="match status" value="1"/>
</dbReference>
<dbReference type="Proteomes" id="UP000076510">
    <property type="component" value="Unassembled WGS sequence"/>
</dbReference>
<proteinExistence type="predicted"/>
<name>A0A165J5Z2_9BACI</name>
<dbReference type="GO" id="GO:0030435">
    <property type="term" value="P:sporulation resulting in formation of a cellular spore"/>
    <property type="evidence" value="ECO:0007669"/>
    <property type="project" value="InterPro"/>
</dbReference>
<evidence type="ECO:0008006" key="4">
    <source>
        <dbReference type="Google" id="ProtNLM"/>
    </source>
</evidence>
<evidence type="ECO:0000313" key="3">
    <source>
        <dbReference type="Proteomes" id="UP000076510"/>
    </source>
</evidence>
<dbReference type="Pfam" id="PF09580">
    <property type="entry name" value="Spore_YhcN_YlaJ"/>
    <property type="match status" value="1"/>
</dbReference>